<comment type="caution">
    <text evidence="2">The sequence shown here is derived from an EMBL/GenBank/DDBJ whole genome shotgun (WGS) entry which is preliminary data.</text>
</comment>
<dbReference type="Proteomes" id="UP000031599">
    <property type="component" value="Unassembled WGS sequence"/>
</dbReference>
<dbReference type="AlphaFoldDB" id="A0A0C2D3B1"/>
<reference evidence="2 3" key="1">
    <citation type="submission" date="2014-12" db="EMBL/GenBank/DDBJ databases">
        <title>Genome assembly of Enhygromyxa salina DSM 15201.</title>
        <authorList>
            <person name="Sharma G."/>
            <person name="Subramanian S."/>
        </authorList>
    </citation>
    <scope>NUCLEOTIDE SEQUENCE [LARGE SCALE GENOMIC DNA]</scope>
    <source>
        <strain evidence="2 3">DSM 15201</strain>
    </source>
</reference>
<protein>
    <submittedName>
        <fullName evidence="2">Succinyl-CoA ligase [ADP-forming] beta chain</fullName>
    </submittedName>
</protein>
<feature type="transmembrane region" description="Helical" evidence="1">
    <location>
        <begin position="63"/>
        <end position="88"/>
    </location>
</feature>
<keyword evidence="1" id="KW-0812">Transmembrane</keyword>
<gene>
    <name evidence="2" type="ORF">DB30_06506</name>
</gene>
<sequence>MQSSPLMSKTIIATYEDVHGANRAVERLFEEGFTNEEISMLLSDATKDKHLAIETNTKAPEGVATGAAVGGTLGAIAAGLTAVASIVIPGLGLVVAGPLLAALAGLGAGGAVGGLVGGLVGLGISENEAKVVEEAIKNGNVVIAVSHDDRDRIKVARAVFESTSALNTAAA</sequence>
<keyword evidence="1" id="KW-0472">Membrane</keyword>
<dbReference type="GO" id="GO:0016874">
    <property type="term" value="F:ligase activity"/>
    <property type="evidence" value="ECO:0007669"/>
    <property type="project" value="UniProtKB-KW"/>
</dbReference>
<accession>A0A0C2D3B1</accession>
<feature type="transmembrane region" description="Helical" evidence="1">
    <location>
        <begin position="100"/>
        <end position="124"/>
    </location>
</feature>
<keyword evidence="1" id="KW-1133">Transmembrane helix</keyword>
<evidence type="ECO:0000313" key="3">
    <source>
        <dbReference type="Proteomes" id="UP000031599"/>
    </source>
</evidence>
<evidence type="ECO:0000256" key="1">
    <source>
        <dbReference type="SAM" id="Phobius"/>
    </source>
</evidence>
<dbReference type="InterPro" id="IPR052948">
    <property type="entry name" value="Low_temp-induced_all0457"/>
</dbReference>
<keyword evidence="2" id="KW-0436">Ligase</keyword>
<proteinExistence type="predicted"/>
<dbReference type="PANTHER" id="PTHR36109">
    <property type="entry name" value="MEMBRANE PROTEIN-RELATED"/>
    <property type="match status" value="1"/>
</dbReference>
<dbReference type="EMBL" id="JMCC02000069">
    <property type="protein sequence ID" value="KIG14627.1"/>
    <property type="molecule type" value="Genomic_DNA"/>
</dbReference>
<name>A0A0C2D3B1_9BACT</name>
<dbReference type="PANTHER" id="PTHR36109:SF2">
    <property type="entry name" value="MEMBRANE PROTEIN"/>
    <property type="match status" value="1"/>
</dbReference>
<organism evidence="2 3">
    <name type="scientific">Enhygromyxa salina</name>
    <dbReference type="NCBI Taxonomy" id="215803"/>
    <lineage>
        <taxon>Bacteria</taxon>
        <taxon>Pseudomonadati</taxon>
        <taxon>Myxococcota</taxon>
        <taxon>Polyangia</taxon>
        <taxon>Nannocystales</taxon>
        <taxon>Nannocystaceae</taxon>
        <taxon>Enhygromyxa</taxon>
    </lineage>
</organism>
<evidence type="ECO:0000313" key="2">
    <source>
        <dbReference type="EMBL" id="KIG14627.1"/>
    </source>
</evidence>